<dbReference type="InterPro" id="IPR006652">
    <property type="entry name" value="Kelch_1"/>
</dbReference>
<dbReference type="PANTHER" id="PTHR42776">
    <property type="entry name" value="SERINE PEPTIDASE S9 FAMILY MEMBER"/>
    <property type="match status" value="1"/>
</dbReference>
<keyword evidence="9" id="KW-0325">Glycoprotein</keyword>
<dbReference type="GO" id="GO:0004252">
    <property type="term" value="F:serine-type endopeptidase activity"/>
    <property type="evidence" value="ECO:0007669"/>
    <property type="project" value="TreeGrafter"/>
</dbReference>
<protein>
    <recommendedName>
        <fullName evidence="5">acylaminoacyl-peptidase</fullName>
        <ecNumber evidence="5">3.4.19.1</ecNumber>
    </recommendedName>
</protein>
<dbReference type="SMART" id="SM00630">
    <property type="entry name" value="Sema"/>
    <property type="match status" value="1"/>
</dbReference>
<comment type="subcellular location">
    <subcellularLocation>
        <location evidence="2">Cytoplasm</location>
    </subcellularLocation>
</comment>
<proteinExistence type="evidence at protein level"/>
<feature type="region of interest" description="Disordered" evidence="11">
    <location>
        <begin position="1"/>
        <end position="82"/>
    </location>
</feature>
<comment type="similarity">
    <text evidence="3">Belongs to the peptidase S9C family.</text>
</comment>
<evidence type="ECO:0000256" key="8">
    <source>
        <dbReference type="ARBA" id="ARBA00022801"/>
    </source>
</evidence>
<evidence type="ECO:0000256" key="1">
    <source>
        <dbReference type="ARBA" id="ARBA00000721"/>
    </source>
</evidence>
<evidence type="ECO:0007829" key="15">
    <source>
        <dbReference type="PeptideAtlas" id="A0A498N8R3"/>
    </source>
</evidence>
<accession>A0A498N8R3</accession>
<dbReference type="SUPFAM" id="SSF82171">
    <property type="entry name" value="DPP6 N-terminal domain-like"/>
    <property type="match status" value="1"/>
</dbReference>
<dbReference type="SUPFAM" id="SSF53474">
    <property type="entry name" value="alpha/beta-Hydrolases"/>
    <property type="match status" value="1"/>
</dbReference>
<keyword evidence="8" id="KW-0378">Hydrolase</keyword>
<dbReference type="InterPro" id="IPR001375">
    <property type="entry name" value="Peptidase_S9_cat"/>
</dbReference>
<evidence type="ECO:0000256" key="10">
    <source>
        <dbReference type="PROSITE-ProRule" id="PRU00352"/>
    </source>
</evidence>
<dbReference type="PANTHER" id="PTHR42776:SF1">
    <property type="entry name" value="ACYLAMINO-ACID-RELEASING ENZYME"/>
    <property type="match status" value="1"/>
</dbReference>
<dbReference type="SUPFAM" id="SSF117281">
    <property type="entry name" value="Kelch motif"/>
    <property type="match status" value="1"/>
</dbReference>
<dbReference type="Pfam" id="PF01344">
    <property type="entry name" value="Kelch_1"/>
    <property type="match status" value="2"/>
</dbReference>
<comment type="caution">
    <text evidence="10">Lacks conserved residue(s) required for the propagation of feature annotation.</text>
</comment>
<dbReference type="EC" id="3.4.19.1" evidence="5"/>
<dbReference type="SMART" id="SM00612">
    <property type="entry name" value="Kelch"/>
    <property type="match status" value="4"/>
</dbReference>
<dbReference type="GO" id="GO:0008242">
    <property type="term" value="F:omega peptidase activity"/>
    <property type="evidence" value="ECO:0007669"/>
    <property type="project" value="UniProtKB-EC"/>
</dbReference>
<dbReference type="Pfam" id="PF00326">
    <property type="entry name" value="Peptidase_S9"/>
    <property type="match status" value="1"/>
</dbReference>
<evidence type="ECO:0000256" key="11">
    <source>
        <dbReference type="SAM" id="MobiDB-lite"/>
    </source>
</evidence>
<keyword evidence="14" id="KW-1185">Reference proteome</keyword>
<evidence type="ECO:0000313" key="13">
    <source>
        <dbReference type="EMBL" id="RXN29350.1"/>
    </source>
</evidence>
<dbReference type="Gene3D" id="2.120.10.80">
    <property type="entry name" value="Kelch-type beta propeller"/>
    <property type="match status" value="1"/>
</dbReference>
<feature type="domain" description="Sema" evidence="12">
    <location>
        <begin position="777"/>
        <end position="1076"/>
    </location>
</feature>
<dbReference type="GO" id="GO:0006508">
    <property type="term" value="P:proteolysis"/>
    <property type="evidence" value="ECO:0007669"/>
    <property type="project" value="InterPro"/>
</dbReference>
<dbReference type="Proteomes" id="UP000290572">
    <property type="component" value="Unassembled WGS sequence"/>
</dbReference>
<keyword evidence="7" id="KW-0963">Cytoplasm</keyword>
<evidence type="ECO:0000256" key="6">
    <source>
        <dbReference type="ARBA" id="ARBA00022441"/>
    </source>
</evidence>
<dbReference type="InterPro" id="IPR036352">
    <property type="entry name" value="Semap_dom_sf"/>
</dbReference>
<dbReference type="InterPro" id="IPR001627">
    <property type="entry name" value="Semap_dom"/>
</dbReference>
<comment type="subunit">
    <text evidence="4">Homotetramer.</text>
</comment>
<feature type="compositionally biased region" description="Acidic residues" evidence="11">
    <location>
        <begin position="48"/>
        <end position="62"/>
    </location>
</feature>
<reference evidence="13 14" key="1">
    <citation type="submission" date="2018-03" db="EMBL/GenBank/DDBJ databases">
        <title>Draft genome sequence of Rohu Carp (Labeo rohita).</title>
        <authorList>
            <person name="Das P."/>
            <person name="Kushwaha B."/>
            <person name="Joshi C.G."/>
            <person name="Kumar D."/>
            <person name="Nagpure N.S."/>
            <person name="Sahoo L."/>
            <person name="Das S.P."/>
            <person name="Bit A."/>
            <person name="Patnaik S."/>
            <person name="Meher P.K."/>
            <person name="Jayasankar P."/>
            <person name="Koringa P.G."/>
            <person name="Patel N.V."/>
            <person name="Hinsu A.T."/>
            <person name="Kumar R."/>
            <person name="Pandey M."/>
            <person name="Agarwal S."/>
            <person name="Srivastava S."/>
            <person name="Singh M."/>
            <person name="Iquebal M.A."/>
            <person name="Jaiswal S."/>
            <person name="Angadi U.B."/>
            <person name="Kumar N."/>
            <person name="Raza M."/>
            <person name="Shah T.M."/>
            <person name="Rai A."/>
            <person name="Jena J.K."/>
        </authorList>
    </citation>
    <scope>NUCLEOTIDE SEQUENCE [LARGE SCALE GENOMIC DNA]</scope>
    <source>
        <strain evidence="13">DASCIFA01</strain>
        <tissue evidence="13">Testis</tissue>
    </source>
</reference>
<dbReference type="SUPFAM" id="SSF101912">
    <property type="entry name" value="Sema domain"/>
    <property type="match status" value="1"/>
</dbReference>
<dbReference type="GO" id="GO:0005737">
    <property type="term" value="C:cytoplasm"/>
    <property type="evidence" value="ECO:0007669"/>
    <property type="project" value="UniProtKB-SubCell"/>
</dbReference>
<name>A0A498N8R3_LABRO</name>
<gene>
    <name evidence="13" type="ORF">ROHU_018476</name>
</gene>
<dbReference type="InterPro" id="IPR045550">
    <property type="entry name" value="AARE_N"/>
</dbReference>
<evidence type="ECO:0000256" key="3">
    <source>
        <dbReference type="ARBA" id="ARBA00010040"/>
    </source>
</evidence>
<comment type="caution">
    <text evidence="13">The sequence shown here is derived from an EMBL/GenBank/DDBJ whole genome shotgun (WGS) entry which is preliminary data.</text>
</comment>
<evidence type="ECO:0000259" key="12">
    <source>
        <dbReference type="PROSITE" id="PS51004"/>
    </source>
</evidence>
<keyword evidence="6" id="KW-0880">Kelch repeat</keyword>
<dbReference type="InterPro" id="IPR015915">
    <property type="entry name" value="Kelch-typ_b-propeller"/>
</dbReference>
<dbReference type="Gene3D" id="2.130.10.10">
    <property type="entry name" value="YVTN repeat-like/Quinoprotein amine dehydrogenase"/>
    <property type="match status" value="1"/>
</dbReference>
<dbReference type="STRING" id="84645.A0A498N8R3"/>
<dbReference type="Gene3D" id="3.40.50.1820">
    <property type="entry name" value="alpha/beta hydrolase"/>
    <property type="match status" value="1"/>
</dbReference>
<dbReference type="InterPro" id="IPR015943">
    <property type="entry name" value="WD40/YVTN_repeat-like_dom_sf"/>
</dbReference>
<evidence type="ECO:0000256" key="2">
    <source>
        <dbReference type="ARBA" id="ARBA00004496"/>
    </source>
</evidence>
<dbReference type="EMBL" id="QBIY01011788">
    <property type="protein sequence ID" value="RXN29350.1"/>
    <property type="molecule type" value="Genomic_DNA"/>
</dbReference>
<feature type="compositionally biased region" description="Basic and acidic residues" evidence="11">
    <location>
        <begin position="63"/>
        <end position="75"/>
    </location>
</feature>
<dbReference type="InterPro" id="IPR029058">
    <property type="entry name" value="AB_hydrolase_fold"/>
</dbReference>
<evidence type="ECO:0000256" key="9">
    <source>
        <dbReference type="ARBA" id="ARBA00023180"/>
    </source>
</evidence>
<keyword evidence="15" id="KW-1267">Proteomics identification</keyword>
<evidence type="ECO:0000313" key="14">
    <source>
        <dbReference type="Proteomes" id="UP000290572"/>
    </source>
</evidence>
<dbReference type="PROSITE" id="PS51004">
    <property type="entry name" value="SEMA"/>
    <property type="match status" value="1"/>
</dbReference>
<dbReference type="GO" id="GO:0007399">
    <property type="term" value="P:nervous system development"/>
    <property type="evidence" value="ECO:0007669"/>
    <property type="project" value="UniProtKB-ARBA"/>
</dbReference>
<evidence type="ECO:0000256" key="7">
    <source>
        <dbReference type="ARBA" id="ARBA00022490"/>
    </source>
</evidence>
<comment type="catalytic activity">
    <reaction evidence="1">
        <text>Cleavage of an N-acetyl or N-formyl amino acid from the N-terminus of a polypeptide.</text>
        <dbReference type="EC" id="3.4.19.1"/>
    </reaction>
</comment>
<sequence>MPVSEGHESLISEDAQKIRRRKANFEQHLCPKRAASEYTVSQGPSDSEMADQDSTGEGDIMEEQVRTDDPSKSPVDEGDPSVVDLSVVDHNVTETTVSNSAADPHPIEADVTIQTLEESTGAFKKKAPRSSFKPRETCLFSGQKPKTAETPFATTTEVPISASVVADEPVDTANEKRCVTVLTRWSQCDLERGVKLRFSQRWTLLCKHDTVEHVLPSGTSSHTEKELLSCHSPSGTLQAVIREEAGHQYVEVWGQNGLEKSLDLTALNKHGKVYEDAQFACLAWSPCEKKLLYVAEKKRVEPSAHSSVASANEDGGLVLLEEQDKNIYVEDWGEGLVGKSCPVLCVADLNKGAVIVYAGVPPHISPGQALWAPNGRGVVFVGQWNEPFRLGLKFCSNRRSALYYLDMKGNCECLSAEGVSVSSPRMSPDSCWIIYLQGQVFGPHHQCLKMMLYDMKNRSTSVLVDVVRRAEKGQFAGIYESLPSQCWSADSERIFFSSACENNKKVGFLSSMDQAEDMQLCSVGGADVYEGFDWQPMLITPPSQEENHQFSGLNFGAILLKPYNPPERRKTPLVVNIHGGPHAHFAADWNATAASLTKLGYAVLMVNYRGSTGFGQDGIESLLGNVGSQDVKDVHRAVLCTLQNETTLDPDKVAVMGGSHGGFLACHLIRAPVLLMLGGRDRRVSPHQGLELYRALKSSNTPVRRAGRRRPAPSWRSCSPCSPQGYWAQEFCNNVHYYSHCKESVTESGPFNMELPVLVLVLVVLPFGTSTKLNVPRLRLSYKDLLATNRTSIFNGFNGDLHLSAVFLDEYHDRLFLGGKDILYSLRLDHTQDAKEIHWPSLPENREDCILKGKDPETECANFVRLLQPFNRTHLLACGTGAFQPVCVYVNVGHRGEHVFSLDRTMVQNGRGKCPHDPKLPFASTFAGGELYTGLTADFLGRDSVILRGLGTRSPMRTETDQKILHEPRFIAAHRIPDSADKDDDKIYFFFTERAKETAERDDEGAIHTRIGRLCANDVGGQRVLVNKWSTFIKARLVCSVPGPHGIQTHFHQLEGVFLLRTKDETNPEIYAIFSTIRYDTITNQWEMVAPLPKPVHSAAATVCGGKIYVFGGVNEAGRSAGVLQSYVPQTNAWSFIESPMIDNKYAPAVTLNGYIFILGGAYARATTIYDPEKGNIKAGPNMNHSRQFCSAVVLDGKIYVTGGIVSSEGPALGTMEAFDPCANVWTLQQSMPCPLFRHGCVVIKNAFVYVKCSRSHSCACLLSAVTSEHLMPTILRPRNHKSVQRCCVMLPHTAEDSLTLWFIPMGDLRSGGTHSGPVNFPTKYL</sequence>
<feature type="compositionally biased region" description="Basic and acidic residues" evidence="11">
    <location>
        <begin position="1"/>
        <end position="17"/>
    </location>
</feature>
<evidence type="ECO:0000256" key="5">
    <source>
        <dbReference type="ARBA" id="ARBA00012917"/>
    </source>
</evidence>
<organism evidence="13 14">
    <name type="scientific">Labeo rohita</name>
    <name type="common">Indian major carp</name>
    <name type="synonym">Cyprinus rohita</name>
    <dbReference type="NCBI Taxonomy" id="84645"/>
    <lineage>
        <taxon>Eukaryota</taxon>
        <taxon>Metazoa</taxon>
        <taxon>Chordata</taxon>
        <taxon>Craniata</taxon>
        <taxon>Vertebrata</taxon>
        <taxon>Euteleostomi</taxon>
        <taxon>Actinopterygii</taxon>
        <taxon>Neopterygii</taxon>
        <taxon>Teleostei</taxon>
        <taxon>Ostariophysi</taxon>
        <taxon>Cypriniformes</taxon>
        <taxon>Cyprinidae</taxon>
        <taxon>Labeoninae</taxon>
        <taxon>Labeonini</taxon>
        <taxon>Labeo</taxon>
    </lineage>
</organism>
<evidence type="ECO:0000256" key="4">
    <source>
        <dbReference type="ARBA" id="ARBA00011881"/>
    </source>
</evidence>
<dbReference type="Pfam" id="PF19283">
    <property type="entry name" value="APEH_N"/>
    <property type="match status" value="1"/>
</dbReference>